<dbReference type="EMBL" id="LN681231">
    <property type="protein sequence ID" value="CEK26031.1"/>
    <property type="molecule type" value="Genomic_DNA"/>
</dbReference>
<reference evidence="2" key="1">
    <citation type="journal article" date="2015" name="Genome Announc.">
        <title>Complete Genome Sequence of Yersinia ruckeri Strain CSF007-82, Etiologic Agent of Red Mouth Disease in Salmonid Fish.</title>
        <authorList>
            <person name="Nelson M.C."/>
            <person name="LaPatra S.E."/>
            <person name="Welch T.J."/>
            <person name="Graf J."/>
        </authorList>
    </citation>
    <scope>NUCLEOTIDE SEQUENCE</scope>
    <source>
        <strain evidence="2">CSF007-82</strain>
    </source>
</reference>
<sequence length="57" mass="6187">MLCYRVAGGSLIFLAPLMYINLTGAGVTLAGMVSIYRPRNGLRDDIVQIAAKSMVRE</sequence>
<feature type="transmembrane region" description="Helical" evidence="1">
    <location>
        <begin position="12"/>
        <end position="36"/>
    </location>
</feature>
<dbReference type="AlphaFoldDB" id="A0A0A8VEH7"/>
<evidence type="ECO:0000313" key="2">
    <source>
        <dbReference type="EMBL" id="CEK26031.1"/>
    </source>
</evidence>
<gene>
    <name evidence="2" type="ORF">CSF007_1185</name>
</gene>
<keyword evidence="1" id="KW-0812">Transmembrane</keyword>
<organism evidence="2">
    <name type="scientific">Yersinia ruckeri</name>
    <dbReference type="NCBI Taxonomy" id="29486"/>
    <lineage>
        <taxon>Bacteria</taxon>
        <taxon>Pseudomonadati</taxon>
        <taxon>Pseudomonadota</taxon>
        <taxon>Gammaproteobacteria</taxon>
        <taxon>Enterobacterales</taxon>
        <taxon>Yersiniaceae</taxon>
        <taxon>Yersinia</taxon>
    </lineage>
</organism>
<keyword evidence="1" id="KW-1133">Transmembrane helix</keyword>
<evidence type="ECO:0000256" key="1">
    <source>
        <dbReference type="SAM" id="Phobius"/>
    </source>
</evidence>
<name>A0A0A8VEH7_YERRU</name>
<accession>A0A0A8VEH7</accession>
<keyword evidence="1" id="KW-0472">Membrane</keyword>
<proteinExistence type="predicted"/>
<protein>
    <submittedName>
        <fullName evidence="2">Uncharacterized protein</fullName>
    </submittedName>
</protein>